<dbReference type="PANTHER" id="PTHR47797">
    <property type="entry name" value="DEHYDROGENASE, PUTATIVE (AFU_ORTHOLOGUE AFUA_8G05805)-RELATED"/>
    <property type="match status" value="1"/>
</dbReference>
<dbReference type="PANTHER" id="PTHR47797:SF1">
    <property type="entry name" value="CYTOCHROME B561 DOMAIN-CONTAINING PROTEIN-RELATED"/>
    <property type="match status" value="1"/>
</dbReference>
<keyword evidence="6 7" id="KW-0472">Membrane</keyword>
<evidence type="ECO:0000256" key="7">
    <source>
        <dbReference type="SAM" id="Phobius"/>
    </source>
</evidence>
<feature type="signal peptide" evidence="8">
    <location>
        <begin position="1"/>
        <end position="18"/>
    </location>
</feature>
<keyword evidence="2" id="KW-0813">Transport</keyword>
<evidence type="ECO:0000256" key="4">
    <source>
        <dbReference type="ARBA" id="ARBA00022982"/>
    </source>
</evidence>
<comment type="subcellular location">
    <subcellularLocation>
        <location evidence="1">Membrane</location>
    </subcellularLocation>
</comment>
<dbReference type="PROSITE" id="PS50939">
    <property type="entry name" value="CYTOCHROME_B561"/>
    <property type="match status" value="1"/>
</dbReference>
<evidence type="ECO:0000256" key="3">
    <source>
        <dbReference type="ARBA" id="ARBA00022692"/>
    </source>
</evidence>
<keyword evidence="5 7" id="KW-1133">Transmembrane helix</keyword>
<name>A0A9W4UI51_9PLEO</name>
<feature type="transmembrane region" description="Helical" evidence="7">
    <location>
        <begin position="97"/>
        <end position="124"/>
    </location>
</feature>
<evidence type="ECO:0000256" key="8">
    <source>
        <dbReference type="SAM" id="SignalP"/>
    </source>
</evidence>
<evidence type="ECO:0000256" key="5">
    <source>
        <dbReference type="ARBA" id="ARBA00022989"/>
    </source>
</evidence>
<comment type="caution">
    <text evidence="10">The sequence shown here is derived from an EMBL/GenBank/DDBJ whole genome shotgun (WGS) entry which is preliminary data.</text>
</comment>
<evidence type="ECO:0000256" key="1">
    <source>
        <dbReference type="ARBA" id="ARBA00004370"/>
    </source>
</evidence>
<feature type="chain" id="PRO_5040766771" description="Cytochrome b561 domain-containing protein" evidence="8">
    <location>
        <begin position="19"/>
        <end position="250"/>
    </location>
</feature>
<sequence length="250" mass="27018">MLNNVTAVLLGLASIAAAQYGPNGQYGPGSSGGNPFAGSGGDGSSGFSGSGFGNFDLDGFMRQGEKRLIAHGVLASLAFVIFFPMGSILIRLGSFRGLWIVHGLFQIFAYIVYIAAFGLGIYIVRSIPVDMLGHHHPIIGIVVFCLLFFQPILGFLHHYAYRKYERRTVWSYGHLWLGRIVITLGIINGGLGMLLATDTGFYAPSTGQKIAYGVVAGVMWLAWVLSSVIGERRRARAHRSVESRAKGQYA</sequence>
<dbReference type="EMBL" id="CAOQHR010000006">
    <property type="protein sequence ID" value="CAI6336616.1"/>
    <property type="molecule type" value="Genomic_DNA"/>
</dbReference>
<keyword evidence="4" id="KW-0249">Electron transport</keyword>
<keyword evidence="3 7" id="KW-0812">Transmembrane</keyword>
<evidence type="ECO:0000256" key="6">
    <source>
        <dbReference type="ARBA" id="ARBA00023136"/>
    </source>
</evidence>
<feature type="transmembrane region" description="Helical" evidence="7">
    <location>
        <begin position="176"/>
        <end position="197"/>
    </location>
</feature>
<dbReference type="CDD" id="cd08760">
    <property type="entry name" value="Cyt_b561_FRRS1_like"/>
    <property type="match status" value="1"/>
</dbReference>
<evidence type="ECO:0000259" key="9">
    <source>
        <dbReference type="PROSITE" id="PS50939"/>
    </source>
</evidence>
<dbReference type="GO" id="GO:0016020">
    <property type="term" value="C:membrane"/>
    <property type="evidence" value="ECO:0007669"/>
    <property type="project" value="UniProtKB-SubCell"/>
</dbReference>
<evidence type="ECO:0000256" key="2">
    <source>
        <dbReference type="ARBA" id="ARBA00022448"/>
    </source>
</evidence>
<reference evidence="10" key="1">
    <citation type="submission" date="2023-01" db="EMBL/GenBank/DDBJ databases">
        <authorList>
            <person name="Van Ghelder C."/>
            <person name="Rancurel C."/>
        </authorList>
    </citation>
    <scope>NUCLEOTIDE SEQUENCE</scope>
    <source>
        <strain evidence="10">CNCM I-4278</strain>
    </source>
</reference>
<evidence type="ECO:0000313" key="10">
    <source>
        <dbReference type="EMBL" id="CAI6336616.1"/>
    </source>
</evidence>
<feature type="transmembrane region" description="Helical" evidence="7">
    <location>
        <begin position="68"/>
        <end position="90"/>
    </location>
</feature>
<feature type="transmembrane region" description="Helical" evidence="7">
    <location>
        <begin position="209"/>
        <end position="229"/>
    </location>
</feature>
<dbReference type="Proteomes" id="UP001152607">
    <property type="component" value="Unassembled WGS sequence"/>
</dbReference>
<evidence type="ECO:0000313" key="11">
    <source>
        <dbReference type="Proteomes" id="UP001152607"/>
    </source>
</evidence>
<dbReference type="AlphaFoldDB" id="A0A9W4UI51"/>
<organism evidence="10 11">
    <name type="scientific">Periconia digitata</name>
    <dbReference type="NCBI Taxonomy" id="1303443"/>
    <lineage>
        <taxon>Eukaryota</taxon>
        <taxon>Fungi</taxon>
        <taxon>Dikarya</taxon>
        <taxon>Ascomycota</taxon>
        <taxon>Pezizomycotina</taxon>
        <taxon>Dothideomycetes</taxon>
        <taxon>Pleosporomycetidae</taxon>
        <taxon>Pleosporales</taxon>
        <taxon>Massarineae</taxon>
        <taxon>Periconiaceae</taxon>
        <taxon>Periconia</taxon>
    </lineage>
</organism>
<gene>
    <name evidence="10" type="ORF">PDIGIT_LOCUS9720</name>
</gene>
<proteinExistence type="predicted"/>
<accession>A0A9W4UI51</accession>
<feature type="domain" description="Cytochrome b561" evidence="9">
    <location>
        <begin position="36"/>
        <end position="235"/>
    </location>
</feature>
<dbReference type="InterPro" id="IPR006593">
    <property type="entry name" value="Cyt_b561/ferric_Rdtase_TM"/>
</dbReference>
<protein>
    <recommendedName>
        <fullName evidence="9">Cytochrome b561 domain-containing protein</fullName>
    </recommendedName>
</protein>
<dbReference type="OrthoDB" id="19261at2759"/>
<dbReference type="SMART" id="SM00665">
    <property type="entry name" value="B561"/>
    <property type="match status" value="1"/>
</dbReference>
<dbReference type="Gene3D" id="1.20.120.1770">
    <property type="match status" value="1"/>
</dbReference>
<keyword evidence="8" id="KW-0732">Signal</keyword>
<keyword evidence="11" id="KW-1185">Reference proteome</keyword>
<feature type="transmembrane region" description="Helical" evidence="7">
    <location>
        <begin position="136"/>
        <end position="156"/>
    </location>
</feature>